<evidence type="ECO:0000313" key="2">
    <source>
        <dbReference type="EMBL" id="MUN40515.1"/>
    </source>
</evidence>
<evidence type="ECO:0000313" key="3">
    <source>
        <dbReference type="Proteomes" id="UP000432015"/>
    </source>
</evidence>
<sequence length="195" mass="21244">MALVVCAIVMLVGGIIAFGVVDPMVHSEKKAITSTRLSAGVTPWQVSVPKSGNRHHAGKALAYRLSAGNAVVSIFTVPHLKRTWSERIFHAGPEYFFDGHLDFQSDMACASEARLTWRLHDKRGRFPLSHEVRFYDLSVPTDSITLTAQLDGPTSCTGILRLIDPKVTNESRGGIGTGASLYTANPLPEVETTRK</sequence>
<comment type="caution">
    <text evidence="2">The sequence shown here is derived from an EMBL/GenBank/DDBJ whole genome shotgun (WGS) entry which is preliminary data.</text>
</comment>
<protein>
    <submittedName>
        <fullName evidence="2">Uncharacterized protein</fullName>
    </submittedName>
</protein>
<keyword evidence="3" id="KW-1185">Reference proteome</keyword>
<organism evidence="2 3">
    <name type="scientific">Actinomadura litoris</name>
    <dbReference type="NCBI Taxonomy" id="2678616"/>
    <lineage>
        <taxon>Bacteria</taxon>
        <taxon>Bacillati</taxon>
        <taxon>Actinomycetota</taxon>
        <taxon>Actinomycetes</taxon>
        <taxon>Streptosporangiales</taxon>
        <taxon>Thermomonosporaceae</taxon>
        <taxon>Actinomadura</taxon>
    </lineage>
</organism>
<reference evidence="2 3" key="1">
    <citation type="submission" date="2019-11" db="EMBL/GenBank/DDBJ databases">
        <authorList>
            <person name="Cao P."/>
        </authorList>
    </citation>
    <scope>NUCLEOTIDE SEQUENCE [LARGE SCALE GENOMIC DNA]</scope>
    <source>
        <strain evidence="2 3">NEAU-AAG5</strain>
    </source>
</reference>
<feature type="region of interest" description="Disordered" evidence="1">
    <location>
        <begin position="174"/>
        <end position="195"/>
    </location>
</feature>
<proteinExistence type="predicted"/>
<dbReference type="AlphaFoldDB" id="A0A7K1L8M1"/>
<dbReference type="Proteomes" id="UP000432015">
    <property type="component" value="Unassembled WGS sequence"/>
</dbReference>
<dbReference type="RefSeq" id="WP_156219639.1">
    <property type="nucleotide sequence ID" value="NZ_WOFH01000011.1"/>
</dbReference>
<evidence type="ECO:0000256" key="1">
    <source>
        <dbReference type="SAM" id="MobiDB-lite"/>
    </source>
</evidence>
<dbReference type="EMBL" id="WOFH01000011">
    <property type="protein sequence ID" value="MUN40515.1"/>
    <property type="molecule type" value="Genomic_DNA"/>
</dbReference>
<name>A0A7K1L8M1_9ACTN</name>
<gene>
    <name evidence="2" type="ORF">GNZ18_28515</name>
</gene>
<accession>A0A7K1L8M1</accession>